<dbReference type="InterPro" id="IPR028002">
    <property type="entry name" value="Myb_DNA-bind_5"/>
</dbReference>
<evidence type="ECO:0000313" key="7">
    <source>
        <dbReference type="EMBL" id="KAK4881286.1"/>
    </source>
</evidence>
<keyword evidence="4" id="KW-0804">Transcription</keyword>
<evidence type="ECO:0000256" key="1">
    <source>
        <dbReference type="ARBA" id="ARBA00011764"/>
    </source>
</evidence>
<keyword evidence="3" id="KW-0805">Transcription regulation</keyword>
<feature type="domain" description="Myb/SANT-like DNA-binding" evidence="6">
    <location>
        <begin position="8"/>
        <end position="84"/>
    </location>
</feature>
<dbReference type="PANTHER" id="PTHR23098">
    <property type="entry name" value="AGAP001331-PA-RELATED"/>
    <property type="match status" value="1"/>
</dbReference>
<evidence type="ECO:0000259" key="6">
    <source>
        <dbReference type="Pfam" id="PF13873"/>
    </source>
</evidence>
<comment type="subunit">
    <text evidence="1">Self-associates forming complexes of several hundred monomers.</text>
</comment>
<dbReference type="PANTHER" id="PTHR23098:SF16">
    <property type="entry name" value="REGULATORY PROTEIN ZESTE"/>
    <property type="match status" value="1"/>
</dbReference>
<evidence type="ECO:0000256" key="4">
    <source>
        <dbReference type="ARBA" id="ARBA00023163"/>
    </source>
</evidence>
<name>A0AAN7PIM1_9COLE</name>
<gene>
    <name evidence="7" type="ORF">RN001_004605</name>
</gene>
<keyword evidence="8" id="KW-1185">Reference proteome</keyword>
<dbReference type="AlphaFoldDB" id="A0AAN7PIM1"/>
<evidence type="ECO:0000256" key="3">
    <source>
        <dbReference type="ARBA" id="ARBA00023015"/>
    </source>
</evidence>
<dbReference type="Pfam" id="PF13873">
    <property type="entry name" value="Myb_DNA-bind_5"/>
    <property type="match status" value="1"/>
</dbReference>
<evidence type="ECO:0000313" key="8">
    <source>
        <dbReference type="Proteomes" id="UP001353858"/>
    </source>
</evidence>
<accession>A0AAN7PIM1</accession>
<reference evidence="8" key="1">
    <citation type="submission" date="2023-01" db="EMBL/GenBank/DDBJ databases">
        <title>Key to firefly adult light organ development and bioluminescence: homeobox transcription factors regulate luciferase expression and transportation to peroxisome.</title>
        <authorList>
            <person name="Fu X."/>
        </authorList>
    </citation>
    <scope>NUCLEOTIDE SEQUENCE [LARGE SCALE GENOMIC DNA]</scope>
</reference>
<comment type="function">
    <text evidence="5">Involved in transvection phenomena (= synapsis-dependent gene expression), where the synaptic pairing of chromosomes carrying genes with which zeste interacts influences the expression of these genes. Zeste binds to DNA and stimulates transcription from a nearby promoter.</text>
</comment>
<evidence type="ECO:0000256" key="2">
    <source>
        <dbReference type="ARBA" id="ARBA00016807"/>
    </source>
</evidence>
<comment type="caution">
    <text evidence="7">The sequence shown here is derived from an EMBL/GenBank/DDBJ whole genome shotgun (WGS) entry which is preliminary data.</text>
</comment>
<sequence length="309" mass="35691">MDKVKRERTVNFTELEVRVLIDIALRYSFIIENKKTDAVSWKDKNKAWENIATEFNPVTGCINRVSKVLRLKYDNIKPNIKQKQSKNKYEIFKTGGGAAVILPFTDYEKKLMNVVQLSVDGLPSEGDSDHILTASSNSGLMVYENDNDLFEYIVEQNVTFMEQGQQLSCSAEHSEYCKTKWKSWNPQQLKRKVHKSLSGTPRTSGSVTKNSLNNKIDGLTNSRIELIKLQKEIAETEIKCKKGQQGILENEECRRTEEHLQVMSNLNLQHEILLDLHERHKTESNLRQELLLLQIQNQKLEIATKQKRL</sequence>
<evidence type="ECO:0000256" key="5">
    <source>
        <dbReference type="ARBA" id="ARBA00025466"/>
    </source>
</evidence>
<proteinExistence type="predicted"/>
<protein>
    <recommendedName>
        <fullName evidence="2">Regulatory protein zeste</fullName>
    </recommendedName>
</protein>
<dbReference type="EMBL" id="JARPUR010000002">
    <property type="protein sequence ID" value="KAK4881286.1"/>
    <property type="molecule type" value="Genomic_DNA"/>
</dbReference>
<dbReference type="GO" id="GO:0005634">
    <property type="term" value="C:nucleus"/>
    <property type="evidence" value="ECO:0007669"/>
    <property type="project" value="TreeGrafter"/>
</dbReference>
<dbReference type="Proteomes" id="UP001353858">
    <property type="component" value="Unassembled WGS sequence"/>
</dbReference>
<organism evidence="7 8">
    <name type="scientific">Aquatica leii</name>
    <dbReference type="NCBI Taxonomy" id="1421715"/>
    <lineage>
        <taxon>Eukaryota</taxon>
        <taxon>Metazoa</taxon>
        <taxon>Ecdysozoa</taxon>
        <taxon>Arthropoda</taxon>
        <taxon>Hexapoda</taxon>
        <taxon>Insecta</taxon>
        <taxon>Pterygota</taxon>
        <taxon>Neoptera</taxon>
        <taxon>Endopterygota</taxon>
        <taxon>Coleoptera</taxon>
        <taxon>Polyphaga</taxon>
        <taxon>Elateriformia</taxon>
        <taxon>Elateroidea</taxon>
        <taxon>Lampyridae</taxon>
        <taxon>Luciolinae</taxon>
        <taxon>Aquatica</taxon>
    </lineage>
</organism>